<dbReference type="EMBL" id="CAJOBJ010137655">
    <property type="protein sequence ID" value="CAF4749222.1"/>
    <property type="molecule type" value="Genomic_DNA"/>
</dbReference>
<dbReference type="Gene3D" id="2.60.40.1180">
    <property type="entry name" value="Golgi alpha-mannosidase II"/>
    <property type="match status" value="2"/>
</dbReference>
<dbReference type="Pfam" id="PF21365">
    <property type="entry name" value="Glyco_hydro_31_3rd"/>
    <property type="match status" value="1"/>
</dbReference>
<dbReference type="AlphaFoldDB" id="A0A8S3AP80"/>
<dbReference type="Proteomes" id="UP000681720">
    <property type="component" value="Unassembled WGS sequence"/>
</dbReference>
<accession>A0A8S3AP80</accession>
<protein>
    <recommendedName>
        <fullName evidence="1">Glycosyl hydrolase family 31 C-terminal domain-containing protein</fullName>
    </recommendedName>
</protein>
<gene>
    <name evidence="2" type="ORF">GIL414_LOCUS45073</name>
</gene>
<dbReference type="InterPro" id="IPR013780">
    <property type="entry name" value="Glyco_hydro_b"/>
</dbReference>
<organism evidence="2 3">
    <name type="scientific">Rotaria magnacalcarata</name>
    <dbReference type="NCBI Taxonomy" id="392030"/>
    <lineage>
        <taxon>Eukaryota</taxon>
        <taxon>Metazoa</taxon>
        <taxon>Spiralia</taxon>
        <taxon>Gnathifera</taxon>
        <taxon>Rotifera</taxon>
        <taxon>Eurotatoria</taxon>
        <taxon>Bdelloidea</taxon>
        <taxon>Philodinida</taxon>
        <taxon>Philodinidae</taxon>
        <taxon>Rotaria</taxon>
    </lineage>
</organism>
<evidence type="ECO:0000313" key="2">
    <source>
        <dbReference type="EMBL" id="CAF4749222.1"/>
    </source>
</evidence>
<feature type="domain" description="Glycosyl hydrolase family 31 C-terminal" evidence="1">
    <location>
        <begin position="2"/>
        <end position="51"/>
    </location>
</feature>
<sequence length="186" mass="20601">MQGSDKVHAYFPADIWYELSSGVKLLSIGQFIDLNSPISKLNVHVRGGFIIPMQIPGANLVLGRGNPFTLLVAQSHSGEASGNLFWDDGDALDSVETQTYNYFEFTLKTPNTLTINALVTNYKDSPMRLDLVKILGINKPITSVTVNGKAYSDYLYDFLDQILLIHGLNIDMLAQSSQIIQWTTSN</sequence>
<dbReference type="GO" id="GO:0004553">
    <property type="term" value="F:hydrolase activity, hydrolyzing O-glycosyl compounds"/>
    <property type="evidence" value="ECO:0007669"/>
    <property type="project" value="TreeGrafter"/>
</dbReference>
<dbReference type="PANTHER" id="PTHR22762:SF133">
    <property type="entry name" value="P-TYPE DOMAIN-CONTAINING PROTEIN"/>
    <property type="match status" value="1"/>
</dbReference>
<name>A0A8S3AP80_9BILA</name>
<dbReference type="InterPro" id="IPR048395">
    <property type="entry name" value="Glyco_hydro_31_C"/>
</dbReference>
<evidence type="ECO:0000259" key="1">
    <source>
        <dbReference type="Pfam" id="PF21365"/>
    </source>
</evidence>
<reference evidence="2" key="1">
    <citation type="submission" date="2021-02" db="EMBL/GenBank/DDBJ databases">
        <authorList>
            <person name="Nowell W R."/>
        </authorList>
    </citation>
    <scope>NUCLEOTIDE SEQUENCE</scope>
</reference>
<comment type="caution">
    <text evidence="2">The sequence shown here is derived from an EMBL/GenBank/DDBJ whole genome shotgun (WGS) entry which is preliminary data.</text>
</comment>
<proteinExistence type="predicted"/>
<dbReference type="PANTHER" id="PTHR22762">
    <property type="entry name" value="ALPHA-GLUCOSIDASE"/>
    <property type="match status" value="1"/>
</dbReference>
<evidence type="ECO:0000313" key="3">
    <source>
        <dbReference type="Proteomes" id="UP000681720"/>
    </source>
</evidence>